<comment type="pathway">
    <text evidence="6">Amino-acid biosynthesis.</text>
</comment>
<feature type="domain" description="Malic enzyme NAD-binding" evidence="7">
    <location>
        <begin position="238"/>
        <end position="460"/>
    </location>
</feature>
<comment type="cofactor">
    <cofactor evidence="1">
        <name>Mn(2+)</name>
        <dbReference type="ChEBI" id="CHEBI:29035"/>
    </cofactor>
</comment>
<dbReference type="InterPro" id="IPR046346">
    <property type="entry name" value="Aminoacid_DH-like_N_sf"/>
</dbReference>
<dbReference type="FunFam" id="3.40.50.10380:FF:000003">
    <property type="entry name" value="NADP-dependent malic enzyme"/>
    <property type="match status" value="1"/>
</dbReference>
<dbReference type="InterPro" id="IPR001891">
    <property type="entry name" value="Malic_OxRdtase"/>
</dbReference>
<dbReference type="SUPFAM" id="SSF55021">
    <property type="entry name" value="ACT-like"/>
    <property type="match status" value="1"/>
</dbReference>
<dbReference type="GO" id="GO:0051287">
    <property type="term" value="F:NAD binding"/>
    <property type="evidence" value="ECO:0007669"/>
    <property type="project" value="InterPro"/>
</dbReference>
<dbReference type="SMART" id="SM00919">
    <property type="entry name" value="Malic_M"/>
    <property type="match status" value="1"/>
</dbReference>
<dbReference type="PIRSF" id="PIRSF000106">
    <property type="entry name" value="ME"/>
    <property type="match status" value="1"/>
</dbReference>
<dbReference type="PANTHER" id="PTHR43237:SF4">
    <property type="entry name" value="NADP-DEPENDENT MALIC ENZYME"/>
    <property type="match status" value="1"/>
</dbReference>
<dbReference type="InterPro" id="IPR051674">
    <property type="entry name" value="Malate_Decarboxylase"/>
</dbReference>
<keyword evidence="4" id="KW-0479">Metal-binding</keyword>
<reference evidence="9" key="1">
    <citation type="submission" date="2020-05" db="EMBL/GenBank/DDBJ databases">
        <authorList>
            <person name="Chiriac C."/>
            <person name="Salcher M."/>
            <person name="Ghai R."/>
            <person name="Kavagutti S V."/>
        </authorList>
    </citation>
    <scope>NUCLEOTIDE SEQUENCE</scope>
</reference>
<feature type="domain" description="Malic enzyme N-terminal" evidence="8">
    <location>
        <begin position="93"/>
        <end position="226"/>
    </location>
</feature>
<comment type="cofactor">
    <cofactor evidence="2">
        <name>Mg(2+)</name>
        <dbReference type="ChEBI" id="CHEBI:18420"/>
    </cofactor>
</comment>
<dbReference type="FunFam" id="3.40.50.720:FF:000095">
    <property type="entry name" value="NADP-dependent malic enzyme"/>
    <property type="match status" value="1"/>
</dbReference>
<dbReference type="InterPro" id="IPR037062">
    <property type="entry name" value="Malic_N_dom_sf"/>
</dbReference>
<dbReference type="InterPro" id="IPR012301">
    <property type="entry name" value="Malic_N_dom"/>
</dbReference>
<gene>
    <name evidence="9" type="ORF">UFOPK2295_01531</name>
</gene>
<dbReference type="PANTHER" id="PTHR43237">
    <property type="entry name" value="NADP-DEPENDENT MALIC ENZYME"/>
    <property type="match status" value="1"/>
</dbReference>
<name>A0A6J6NAD7_9ZZZZ</name>
<dbReference type="Pfam" id="PF00390">
    <property type="entry name" value="malic"/>
    <property type="match status" value="1"/>
</dbReference>
<dbReference type="GO" id="GO:0004470">
    <property type="term" value="F:malic enzyme activity"/>
    <property type="evidence" value="ECO:0007669"/>
    <property type="project" value="InterPro"/>
</dbReference>
<dbReference type="EMBL" id="CAEZWV010000043">
    <property type="protein sequence ID" value="CAB4683162.1"/>
    <property type="molecule type" value="Genomic_DNA"/>
</dbReference>
<dbReference type="SUPFAM" id="SSF51735">
    <property type="entry name" value="NAD(P)-binding Rossmann-fold domains"/>
    <property type="match status" value="1"/>
</dbReference>
<dbReference type="AlphaFoldDB" id="A0A6J6NAD7"/>
<evidence type="ECO:0000256" key="1">
    <source>
        <dbReference type="ARBA" id="ARBA00001936"/>
    </source>
</evidence>
<protein>
    <submittedName>
        <fullName evidence="9">Unannotated protein</fullName>
    </submittedName>
</protein>
<dbReference type="GO" id="GO:0046872">
    <property type="term" value="F:metal ion binding"/>
    <property type="evidence" value="ECO:0007669"/>
    <property type="project" value="UniProtKB-KW"/>
</dbReference>
<dbReference type="CDD" id="cd05311">
    <property type="entry name" value="NAD_bind_2_malic_enz"/>
    <property type="match status" value="1"/>
</dbReference>
<dbReference type="InterPro" id="IPR045213">
    <property type="entry name" value="Malic_NAD-bd_bact_type"/>
</dbReference>
<evidence type="ECO:0000256" key="4">
    <source>
        <dbReference type="ARBA" id="ARBA00022723"/>
    </source>
</evidence>
<keyword evidence="5" id="KW-0560">Oxidoreductase</keyword>
<evidence type="ECO:0000256" key="3">
    <source>
        <dbReference type="ARBA" id="ARBA00008785"/>
    </source>
</evidence>
<dbReference type="Gene3D" id="3.40.50.10380">
    <property type="entry name" value="Malic enzyme, N-terminal domain"/>
    <property type="match status" value="1"/>
</dbReference>
<proteinExistence type="inferred from homology"/>
<comment type="similarity">
    <text evidence="3">Belongs to the malic enzymes family.</text>
</comment>
<evidence type="ECO:0000256" key="6">
    <source>
        <dbReference type="ARBA" id="ARBA00029440"/>
    </source>
</evidence>
<sequence length="468" mass="49462">MATIPAAAFSIGLDCELDNVPGALGHLCTAIGDAGGNIGALDGFDIRGPVLRRTLVVHCRDEAHQLVIVEAVKNTPNIRLVDWWDRTFRMHENGKIQMFSTAPVRDKDDLSMAYTPGVARVCTAIQNDPALSHKYTIRKNTVAIVSNGTAVLGLGDIGPEGAMPVMEGKALLFKEFGGVDGFPICINARTVDEVVDFVQRIAPTFGGINLEDIAAPECFEIEERLRASLDIPVFHDDQHGTAVVTLAALWNSLKITGKKMEDLSVVIAGVGAAGVAIGKILLNAGVGEVVGCDRAGAIYTGRGELNSAKEWFAQNTNPSRKMGTISDVMKGSDVFIGVSGPDLITAADVRSMAKNPLVFAMANPNPEIRPEEVDGLAAVMATGRSDYPNQINNVLAFPGIFRGALDANAYDITEGMKLAAAVAIAESVSDADLSPDFVVPSVFDKTIVEKVAPAVAAAAIRDGVIRKS</sequence>
<evidence type="ECO:0000259" key="7">
    <source>
        <dbReference type="SMART" id="SM00919"/>
    </source>
</evidence>
<dbReference type="Pfam" id="PF03949">
    <property type="entry name" value="Malic_M"/>
    <property type="match status" value="1"/>
</dbReference>
<evidence type="ECO:0000313" key="9">
    <source>
        <dbReference type="EMBL" id="CAB4683162.1"/>
    </source>
</evidence>
<dbReference type="SUPFAM" id="SSF53223">
    <property type="entry name" value="Aminoacid dehydrogenase-like, N-terminal domain"/>
    <property type="match status" value="1"/>
</dbReference>
<accession>A0A6J6NAD7</accession>
<evidence type="ECO:0000259" key="8">
    <source>
        <dbReference type="SMART" id="SM01274"/>
    </source>
</evidence>
<dbReference type="InterPro" id="IPR012302">
    <property type="entry name" value="Malic_NAD-bd"/>
</dbReference>
<evidence type="ECO:0000256" key="2">
    <source>
        <dbReference type="ARBA" id="ARBA00001946"/>
    </source>
</evidence>
<dbReference type="GO" id="GO:0016616">
    <property type="term" value="F:oxidoreductase activity, acting on the CH-OH group of donors, NAD or NADP as acceptor"/>
    <property type="evidence" value="ECO:0007669"/>
    <property type="project" value="InterPro"/>
</dbReference>
<dbReference type="InterPro" id="IPR045865">
    <property type="entry name" value="ACT-like_dom_sf"/>
</dbReference>
<organism evidence="9">
    <name type="scientific">freshwater metagenome</name>
    <dbReference type="NCBI Taxonomy" id="449393"/>
    <lineage>
        <taxon>unclassified sequences</taxon>
        <taxon>metagenomes</taxon>
        <taxon>ecological metagenomes</taxon>
    </lineage>
</organism>
<dbReference type="SMART" id="SM01274">
    <property type="entry name" value="malic"/>
    <property type="match status" value="1"/>
</dbReference>
<evidence type="ECO:0000256" key="5">
    <source>
        <dbReference type="ARBA" id="ARBA00023002"/>
    </source>
</evidence>
<dbReference type="Gene3D" id="3.40.50.720">
    <property type="entry name" value="NAD(P)-binding Rossmann-like Domain"/>
    <property type="match status" value="1"/>
</dbReference>
<dbReference type="InterPro" id="IPR036291">
    <property type="entry name" value="NAD(P)-bd_dom_sf"/>
</dbReference>